<sequence>MGRVRKDFYKGEVYRGDIFYADLGDIKSKFGSVQGGIRPVIVIQNDIGNREGETFIVTSVTSKPKRKMPVHTKIIKECLEKPSTILLEQITTISRYQIREKIGKLNGYEIKELNRALGISIGLS</sequence>
<dbReference type="InterPro" id="IPR003477">
    <property type="entry name" value="PemK-like"/>
</dbReference>
<dbReference type="InterPro" id="IPR011067">
    <property type="entry name" value="Plasmid_toxin/cell-grow_inhib"/>
</dbReference>
<dbReference type="EMBL" id="JAENRE010000017">
    <property type="protein sequence ID" value="MBO3418044.1"/>
    <property type="molecule type" value="Genomic_DNA"/>
</dbReference>
<reference evidence="3" key="1">
    <citation type="submission" date="2015-03" db="EMBL/GenBank/DDBJ databases">
        <authorList>
            <person name="Murphy D."/>
        </authorList>
    </citation>
    <scope>NUCLEOTIDE SEQUENCE</scope>
    <source>
        <strain evidence="3">JIR12708</strain>
        <plasmid evidence="3">pJIR4150</plasmid>
    </source>
</reference>
<geneLocation type="plasmid" evidence="3">
    <name>pJIR4150</name>
</geneLocation>
<accession>A0A0K2Y1K2</accession>
<dbReference type="EMBL" id="LN835295">
    <property type="protein sequence ID" value="CRG98271.1"/>
    <property type="molecule type" value="Genomic_DNA"/>
</dbReference>
<dbReference type="RefSeq" id="WP_110003810.1">
    <property type="nucleotide sequence ID" value="NZ_CATNZR010000067.1"/>
</dbReference>
<reference evidence="3" key="2">
    <citation type="submission" date="2015-09" db="EMBL/GenBank/DDBJ databases">
        <title>Functional analysis of a bacitracin resistant determinant located on ICECp1, a novel Tn916-like element from a conjugative plasmid in Clostridium perfringens.</title>
        <authorList>
            <person name="Han X."/>
            <person name="Du X.-D."/>
            <person name="Southey L."/>
            <person name="Bulach D.M."/>
            <person name="Seemann T."/>
            <person name="Yan X.-X."/>
            <person name="Bannam T.L."/>
            <person name="Rood J.I."/>
        </authorList>
    </citation>
    <scope>NUCLEOTIDE SEQUENCE [LARGE SCALE GENOMIC DNA]</scope>
    <source>
        <strain evidence="3">JIR12708</strain>
        <plasmid evidence="3">pJIR4150</plasmid>
    </source>
</reference>
<comment type="similarity">
    <text evidence="1">Belongs to the PemK/MazF family.</text>
</comment>
<evidence type="ECO:0000313" key="5">
    <source>
        <dbReference type="Proteomes" id="UP000668358"/>
    </source>
</evidence>
<protein>
    <submittedName>
        <fullName evidence="3">PemK-family transcriptional regulator</fullName>
    </submittedName>
    <submittedName>
        <fullName evidence="4">Type II toxin-antitoxin system PemK/MazF family toxin</fullName>
    </submittedName>
</protein>
<dbReference type="GO" id="GO:0004521">
    <property type="term" value="F:RNA endonuclease activity"/>
    <property type="evidence" value="ECO:0007669"/>
    <property type="project" value="TreeGrafter"/>
</dbReference>
<dbReference type="AlphaFoldDB" id="A0A0K2Y1K2"/>
<dbReference type="GO" id="GO:0003677">
    <property type="term" value="F:DNA binding"/>
    <property type="evidence" value="ECO:0007669"/>
    <property type="project" value="InterPro"/>
</dbReference>
<dbReference type="PANTHER" id="PTHR33988:SF2">
    <property type="entry name" value="ENDORIBONUCLEASE MAZF"/>
    <property type="match status" value="1"/>
</dbReference>
<evidence type="ECO:0000313" key="4">
    <source>
        <dbReference type="EMBL" id="MBO3418044.1"/>
    </source>
</evidence>
<keyword evidence="3" id="KW-0614">Plasmid</keyword>
<evidence type="ECO:0000256" key="1">
    <source>
        <dbReference type="ARBA" id="ARBA00007521"/>
    </source>
</evidence>
<gene>
    <name evidence="3" type="primary">pemK</name>
    <name evidence="4" type="ORF">JJB78_16395</name>
</gene>
<evidence type="ECO:0000256" key="2">
    <source>
        <dbReference type="ARBA" id="ARBA00022649"/>
    </source>
</evidence>
<dbReference type="PANTHER" id="PTHR33988">
    <property type="entry name" value="ENDORIBONUCLEASE MAZF-RELATED"/>
    <property type="match status" value="1"/>
</dbReference>
<dbReference type="GO" id="GO:0016075">
    <property type="term" value="P:rRNA catabolic process"/>
    <property type="evidence" value="ECO:0007669"/>
    <property type="project" value="TreeGrafter"/>
</dbReference>
<dbReference type="Gene3D" id="2.30.30.110">
    <property type="match status" value="1"/>
</dbReference>
<keyword evidence="2" id="KW-1277">Toxin-antitoxin system</keyword>
<dbReference type="Pfam" id="PF02452">
    <property type="entry name" value="PemK_toxin"/>
    <property type="match status" value="1"/>
</dbReference>
<dbReference type="GO" id="GO:0006402">
    <property type="term" value="P:mRNA catabolic process"/>
    <property type="evidence" value="ECO:0007669"/>
    <property type="project" value="TreeGrafter"/>
</dbReference>
<evidence type="ECO:0000313" key="3">
    <source>
        <dbReference type="EMBL" id="CRG98271.1"/>
    </source>
</evidence>
<reference evidence="4 5" key="3">
    <citation type="submission" date="2020-12" db="EMBL/GenBank/DDBJ databases">
        <title>Comparative genomics of Clostridium perfringens reveals patterns of host-associated phylogenetic clades and virulence factors.</title>
        <authorList>
            <person name="Smith A.H."/>
            <person name="Geier R."/>
        </authorList>
    </citation>
    <scope>NUCLEOTIDE SEQUENCE [LARGE SCALE GENOMIC DNA]</scope>
    <source>
        <strain evidence="4 5">CHD15829P</strain>
    </source>
</reference>
<dbReference type="SUPFAM" id="SSF50118">
    <property type="entry name" value="Cell growth inhibitor/plasmid maintenance toxic component"/>
    <property type="match status" value="1"/>
</dbReference>
<organism evidence="3">
    <name type="scientific">Clostridium perfringens</name>
    <dbReference type="NCBI Taxonomy" id="1502"/>
    <lineage>
        <taxon>Bacteria</taxon>
        <taxon>Bacillati</taxon>
        <taxon>Bacillota</taxon>
        <taxon>Clostridia</taxon>
        <taxon>Eubacteriales</taxon>
        <taxon>Clostridiaceae</taxon>
        <taxon>Clostridium</taxon>
    </lineage>
</organism>
<proteinExistence type="inferred from homology"/>
<dbReference type="Proteomes" id="UP000668358">
    <property type="component" value="Unassembled WGS sequence"/>
</dbReference>
<name>A0A0K2Y1K2_CLOPF</name>